<dbReference type="Pfam" id="PF10046">
    <property type="entry name" value="BLOC1_2"/>
    <property type="match status" value="1"/>
</dbReference>
<reference evidence="4" key="1">
    <citation type="submission" date="2017-02" db="UniProtKB">
        <authorList>
            <consortium name="WormBaseParasite"/>
        </authorList>
    </citation>
    <scope>IDENTIFICATION</scope>
</reference>
<dbReference type="GO" id="GO:0031083">
    <property type="term" value="C:BLOC-1 complex"/>
    <property type="evidence" value="ECO:0007669"/>
    <property type="project" value="TreeGrafter"/>
</dbReference>
<organism evidence="4">
    <name type="scientific">Thelazia callipaeda</name>
    <name type="common">Oriental eyeworm</name>
    <name type="synonym">Parasitic nematode</name>
    <dbReference type="NCBI Taxonomy" id="103827"/>
    <lineage>
        <taxon>Eukaryota</taxon>
        <taxon>Metazoa</taxon>
        <taxon>Ecdysozoa</taxon>
        <taxon>Nematoda</taxon>
        <taxon>Chromadorea</taxon>
        <taxon>Rhabditida</taxon>
        <taxon>Spirurina</taxon>
        <taxon>Spiruromorpha</taxon>
        <taxon>Thelazioidea</taxon>
        <taxon>Thelaziidae</taxon>
        <taxon>Thelazia</taxon>
    </lineage>
</organism>
<dbReference type="GO" id="GO:0099078">
    <property type="term" value="C:BORC complex"/>
    <property type="evidence" value="ECO:0007669"/>
    <property type="project" value="TreeGrafter"/>
</dbReference>
<dbReference type="PANTHER" id="PTHR46479:SF1">
    <property type="entry name" value="BIOGENESIS OF LYSOSOME-RELATED ORGANELLES COMPLEX 1 SUBUNIT 2"/>
    <property type="match status" value="1"/>
</dbReference>
<dbReference type="GO" id="GO:0032418">
    <property type="term" value="P:lysosome localization"/>
    <property type="evidence" value="ECO:0007669"/>
    <property type="project" value="TreeGrafter"/>
</dbReference>
<dbReference type="GO" id="GO:0016197">
    <property type="term" value="P:endosomal transport"/>
    <property type="evidence" value="ECO:0007669"/>
    <property type="project" value="TreeGrafter"/>
</dbReference>
<dbReference type="OMA" id="PMMQQID"/>
<dbReference type="GO" id="GO:0000930">
    <property type="term" value="C:gamma-tubulin complex"/>
    <property type="evidence" value="ECO:0007669"/>
    <property type="project" value="TreeGrafter"/>
</dbReference>
<dbReference type="STRING" id="103827.A0A0N5CU65"/>
<evidence type="ECO:0000256" key="1">
    <source>
        <dbReference type="ARBA" id="ARBA00008468"/>
    </source>
</evidence>
<dbReference type="InterPro" id="IPR019269">
    <property type="entry name" value="BLOC1_su2"/>
</dbReference>
<gene>
    <name evidence="2" type="ORF">TCLT_LOCUS3778</name>
</gene>
<proteinExistence type="inferred from homology"/>
<name>A0A0N5CU65_THECL</name>
<accession>A0A0N5CU65</accession>
<dbReference type="PANTHER" id="PTHR46479">
    <property type="entry name" value="BIOGENESIS OF LYSOSOME-RELATED ORGANELLES COMPLEX 1 SUBUNIT 2"/>
    <property type="match status" value="1"/>
</dbReference>
<sequence length="137" mass="15596">MAKTVSEQTSEILPSDAMSAATAAHMRHLADDMYNKIAVYLQGQIESTIAEYKLLEDMNDVTCQRYDDMKHVANGVAEKLSLLNSRYEILRPYLHQIDEIDENTRNLEDAANTLDRYVTALESKFRELQHNSTNSPS</sequence>
<evidence type="ECO:0000313" key="2">
    <source>
        <dbReference type="EMBL" id="VDN00780.1"/>
    </source>
</evidence>
<dbReference type="EMBL" id="UYYF01004266">
    <property type="protein sequence ID" value="VDN00780.1"/>
    <property type="molecule type" value="Genomic_DNA"/>
</dbReference>
<keyword evidence="3" id="KW-1185">Reference proteome</keyword>
<dbReference type="GO" id="GO:0043015">
    <property type="term" value="F:gamma-tubulin binding"/>
    <property type="evidence" value="ECO:0007669"/>
    <property type="project" value="TreeGrafter"/>
</dbReference>
<comment type="similarity">
    <text evidence="1">Belongs to the BLOC1S2 family.</text>
</comment>
<dbReference type="AlphaFoldDB" id="A0A0N5CU65"/>
<evidence type="ECO:0000313" key="3">
    <source>
        <dbReference type="Proteomes" id="UP000276776"/>
    </source>
</evidence>
<dbReference type="WBParaSite" id="TCLT_0000378901-mRNA-1">
    <property type="protein sequence ID" value="TCLT_0000378901-mRNA-1"/>
    <property type="gene ID" value="TCLT_0000378901"/>
</dbReference>
<evidence type="ECO:0000313" key="4">
    <source>
        <dbReference type="WBParaSite" id="TCLT_0000378901-mRNA-1"/>
    </source>
</evidence>
<protein>
    <submittedName>
        <fullName evidence="4">Biogenesis of lysosome-related organelles complex 1 subunit 2</fullName>
    </submittedName>
</protein>
<reference evidence="2 3" key="2">
    <citation type="submission" date="2018-11" db="EMBL/GenBank/DDBJ databases">
        <authorList>
            <consortium name="Pathogen Informatics"/>
        </authorList>
    </citation>
    <scope>NUCLEOTIDE SEQUENCE [LARGE SCALE GENOMIC DNA]</scope>
</reference>
<dbReference type="OrthoDB" id="244061at2759"/>
<dbReference type="Proteomes" id="UP000276776">
    <property type="component" value="Unassembled WGS sequence"/>
</dbReference>